<evidence type="ECO:0000259" key="1">
    <source>
        <dbReference type="PROSITE" id="PS51384"/>
    </source>
</evidence>
<dbReference type="PROSITE" id="PS51384">
    <property type="entry name" value="FAD_FR"/>
    <property type="match status" value="1"/>
</dbReference>
<comment type="caution">
    <text evidence="2">The sequence shown here is derived from an EMBL/GenBank/DDBJ whole genome shotgun (WGS) entry which is preliminary data.</text>
</comment>
<dbReference type="InterPro" id="IPR039261">
    <property type="entry name" value="FNR_nucleotide-bd"/>
</dbReference>
<dbReference type="InterPro" id="IPR039374">
    <property type="entry name" value="SIP_fam"/>
</dbReference>
<dbReference type="PANTHER" id="PTHR30157:SF0">
    <property type="entry name" value="NADPH-DEPENDENT FERRIC-CHELATE REDUCTASE"/>
    <property type="match status" value="1"/>
</dbReference>
<dbReference type="SUPFAM" id="SSF63380">
    <property type="entry name" value="Riboflavin synthase domain-like"/>
    <property type="match status" value="1"/>
</dbReference>
<evidence type="ECO:0000313" key="2">
    <source>
        <dbReference type="EMBL" id="MFB9445143.1"/>
    </source>
</evidence>
<dbReference type="RefSeq" id="WP_223095018.1">
    <property type="nucleotide sequence ID" value="NZ_CP061913.1"/>
</dbReference>
<dbReference type="InterPro" id="IPR013113">
    <property type="entry name" value="SIP_FAD-bd"/>
</dbReference>
<gene>
    <name evidence="2" type="ORF">ACFFTR_18880</name>
</gene>
<name>A0ABV5M8V8_9ACTN</name>
<dbReference type="InterPro" id="IPR007037">
    <property type="entry name" value="SIP_rossman_dom"/>
</dbReference>
<dbReference type="Pfam" id="PF04954">
    <property type="entry name" value="SIP"/>
    <property type="match status" value="1"/>
</dbReference>
<reference evidence="2 3" key="1">
    <citation type="submission" date="2024-09" db="EMBL/GenBank/DDBJ databases">
        <authorList>
            <person name="Sun Q."/>
            <person name="Mori K."/>
        </authorList>
    </citation>
    <scope>NUCLEOTIDE SEQUENCE [LARGE SCALE GENOMIC DNA]</scope>
    <source>
        <strain evidence="2 3">JCM 3307</strain>
    </source>
</reference>
<proteinExistence type="predicted"/>
<keyword evidence="3" id="KW-1185">Reference proteome</keyword>
<evidence type="ECO:0000313" key="3">
    <source>
        <dbReference type="Proteomes" id="UP001589608"/>
    </source>
</evidence>
<protein>
    <submittedName>
        <fullName evidence="2">Siderophore-interacting protein</fullName>
    </submittedName>
</protein>
<dbReference type="InterPro" id="IPR017927">
    <property type="entry name" value="FAD-bd_FR_type"/>
</dbReference>
<dbReference type="PANTHER" id="PTHR30157">
    <property type="entry name" value="FERRIC REDUCTASE, NADPH-DEPENDENT"/>
    <property type="match status" value="1"/>
</dbReference>
<dbReference type="EMBL" id="JBHMCA010000035">
    <property type="protein sequence ID" value="MFB9445143.1"/>
    <property type="molecule type" value="Genomic_DNA"/>
</dbReference>
<feature type="domain" description="FAD-binding FR-type" evidence="1">
    <location>
        <begin position="9"/>
        <end position="112"/>
    </location>
</feature>
<dbReference type="InterPro" id="IPR017938">
    <property type="entry name" value="Riboflavin_synthase-like_b-brl"/>
</dbReference>
<accession>A0ABV5M8V8</accession>
<organism evidence="2 3">
    <name type="scientific">Dactylosporangium vinaceum</name>
    <dbReference type="NCBI Taxonomy" id="53362"/>
    <lineage>
        <taxon>Bacteria</taxon>
        <taxon>Bacillati</taxon>
        <taxon>Actinomycetota</taxon>
        <taxon>Actinomycetes</taxon>
        <taxon>Micromonosporales</taxon>
        <taxon>Micromonosporaceae</taxon>
        <taxon>Dactylosporangium</taxon>
    </lineage>
</organism>
<sequence length="244" mass="26110">MTYPRRAPRAELPTRVEAVHDVTASMRQIDLVGPDVPRLRLHPGAHLVVRVPTATAKARRVYSIWRHSPAESRLSLRIAVHDGGGPGCDWARRAAPGDRVTVEPPRSKITVVDAAAFHLFAGDETGAVPLLAMRAALRTGDRPVVGVFECAGPQDEMPGRDGVPPLPWVHRGTASAVASRVLQHAVHDLAIPSAGTGAAYIAGESETCRLIQRTLIEHHGFPRRAVHVQPQWTAGRPGFGAGAG</sequence>
<dbReference type="CDD" id="cd06193">
    <property type="entry name" value="siderophore_interacting"/>
    <property type="match status" value="1"/>
</dbReference>
<dbReference type="Proteomes" id="UP001589608">
    <property type="component" value="Unassembled WGS sequence"/>
</dbReference>
<dbReference type="Pfam" id="PF08021">
    <property type="entry name" value="FAD_binding_9"/>
    <property type="match status" value="1"/>
</dbReference>
<dbReference type="Gene3D" id="2.40.30.10">
    <property type="entry name" value="Translation factors"/>
    <property type="match status" value="1"/>
</dbReference>
<dbReference type="Gene3D" id="3.40.50.80">
    <property type="entry name" value="Nucleotide-binding domain of ferredoxin-NADP reductase (FNR) module"/>
    <property type="match status" value="1"/>
</dbReference>